<organism evidence="1 2">
    <name type="scientific">Willisornis vidua</name>
    <name type="common">Xingu scale-backed antbird</name>
    <dbReference type="NCBI Taxonomy" id="1566151"/>
    <lineage>
        <taxon>Eukaryota</taxon>
        <taxon>Metazoa</taxon>
        <taxon>Chordata</taxon>
        <taxon>Craniata</taxon>
        <taxon>Vertebrata</taxon>
        <taxon>Euteleostomi</taxon>
        <taxon>Archelosauria</taxon>
        <taxon>Archosauria</taxon>
        <taxon>Dinosauria</taxon>
        <taxon>Saurischia</taxon>
        <taxon>Theropoda</taxon>
        <taxon>Coelurosauria</taxon>
        <taxon>Aves</taxon>
        <taxon>Neognathae</taxon>
        <taxon>Neoaves</taxon>
        <taxon>Telluraves</taxon>
        <taxon>Australaves</taxon>
        <taxon>Passeriformes</taxon>
        <taxon>Thamnophilidae</taxon>
        <taxon>Willisornis</taxon>
    </lineage>
</organism>
<accession>A0ABQ9CXX4</accession>
<comment type="caution">
    <text evidence="1">The sequence shown here is derived from an EMBL/GenBank/DDBJ whole genome shotgun (WGS) entry which is preliminary data.</text>
</comment>
<keyword evidence="2" id="KW-1185">Reference proteome</keyword>
<gene>
    <name evidence="1" type="ORF">WISP_121793</name>
</gene>
<name>A0ABQ9CXX4_9PASS</name>
<sequence>MGVMIDKMLNTSQQCAQVAKKANSILSYNRNSVTSRTREVILHLYVAQVQSRTTKMIRGLEYLSCEDRLRELGLFILKKVPEDLTAVFQYLKGPREKVKRNFS</sequence>
<dbReference type="Proteomes" id="UP001145742">
    <property type="component" value="Unassembled WGS sequence"/>
</dbReference>
<evidence type="ECO:0000313" key="2">
    <source>
        <dbReference type="Proteomes" id="UP001145742"/>
    </source>
</evidence>
<protein>
    <submittedName>
        <fullName evidence="1">Uncharacterized protein</fullName>
    </submittedName>
</protein>
<evidence type="ECO:0000313" key="1">
    <source>
        <dbReference type="EMBL" id="KAJ7408339.1"/>
    </source>
</evidence>
<proteinExistence type="predicted"/>
<reference evidence="1" key="1">
    <citation type="submission" date="2019-10" db="EMBL/GenBank/DDBJ databases">
        <authorList>
            <person name="Soares A.E.R."/>
            <person name="Aleixo A."/>
            <person name="Schneider P."/>
            <person name="Miyaki C.Y."/>
            <person name="Schneider M.P."/>
            <person name="Mello C."/>
            <person name="Vasconcelos A.T.R."/>
        </authorList>
    </citation>
    <scope>NUCLEOTIDE SEQUENCE</scope>
    <source>
        <tissue evidence="1">Muscle</tissue>
    </source>
</reference>
<dbReference type="EMBL" id="WHWB01034551">
    <property type="protein sequence ID" value="KAJ7408339.1"/>
    <property type="molecule type" value="Genomic_DNA"/>
</dbReference>